<evidence type="ECO:0000313" key="2">
    <source>
        <dbReference type="Proteomes" id="UP000060787"/>
    </source>
</evidence>
<name>A0A0S2FHS1_LYSAN</name>
<organism evidence="1 2">
    <name type="scientific">Lysobacter antibioticus</name>
    <dbReference type="NCBI Taxonomy" id="84531"/>
    <lineage>
        <taxon>Bacteria</taxon>
        <taxon>Pseudomonadati</taxon>
        <taxon>Pseudomonadota</taxon>
        <taxon>Gammaproteobacteria</taxon>
        <taxon>Lysobacterales</taxon>
        <taxon>Lysobacteraceae</taxon>
        <taxon>Lysobacter</taxon>
    </lineage>
</organism>
<reference evidence="1 2" key="1">
    <citation type="journal article" date="2015" name="BMC Genomics">
        <title>Comparative genomics and metabolic profiling of the genus Lysobacter.</title>
        <authorList>
            <person name="de Bruijn I."/>
            <person name="Cheng X."/>
            <person name="de Jager V."/>
            <person name="Exposito R.G."/>
            <person name="Watrous J."/>
            <person name="Patel N."/>
            <person name="Postma J."/>
            <person name="Dorrestein P.C."/>
            <person name="Kobayashi D."/>
            <person name="Raaijmakers J.M."/>
        </authorList>
    </citation>
    <scope>NUCLEOTIDE SEQUENCE [LARGE SCALE GENOMIC DNA]</scope>
    <source>
        <strain evidence="1 2">76</strain>
    </source>
</reference>
<sequence>MGISIRAYGRHRGVSDTAVRKAIATGRITAEADGTINPARADAEWAASTRTRDPPLTAPSRPVRARAATAANVDDMASVAPVAGNGGGNTYAQARTANEVLKAQHHKLRIAQLKGELIDRSQAMAQVFALARAERDAWLNWPARISSMLAAELDVDPHVIHVALEREVRQHLTELAEFNARLD</sequence>
<dbReference type="KEGG" id="lab:LA76x_4951"/>
<dbReference type="Proteomes" id="UP000060787">
    <property type="component" value="Chromosome"/>
</dbReference>
<evidence type="ECO:0008006" key="3">
    <source>
        <dbReference type="Google" id="ProtNLM"/>
    </source>
</evidence>
<dbReference type="EMBL" id="CP011129">
    <property type="protein sequence ID" value="ALN83053.1"/>
    <property type="molecule type" value="Genomic_DNA"/>
</dbReference>
<proteinExistence type="predicted"/>
<dbReference type="PATRIC" id="fig|84531.8.peg.4941"/>
<accession>A0A0S2FHS1</accession>
<protein>
    <recommendedName>
        <fullName evidence="3">Elements of external origin</fullName>
    </recommendedName>
</protein>
<gene>
    <name evidence="1" type="ORF">LA76x_4951</name>
</gene>
<dbReference type="RefSeq" id="WP_057919608.1">
    <property type="nucleotide sequence ID" value="NZ_CP011129.1"/>
</dbReference>
<dbReference type="AlphaFoldDB" id="A0A0S2FHS1"/>
<dbReference type="STRING" id="84531.LA76x_4951"/>
<evidence type="ECO:0000313" key="1">
    <source>
        <dbReference type="EMBL" id="ALN83053.1"/>
    </source>
</evidence>
<keyword evidence="2" id="KW-1185">Reference proteome</keyword>